<keyword evidence="6" id="KW-0732">Signal</keyword>
<comment type="subcellular location">
    <subcellularLocation>
        <location evidence="1">Cell outer membrane</location>
        <topology evidence="1">Multi-pass membrane protein</topology>
    </subcellularLocation>
</comment>
<evidence type="ECO:0000313" key="12">
    <source>
        <dbReference type="EMBL" id="UOD50267.1"/>
    </source>
</evidence>
<dbReference type="Pfam" id="PF13609">
    <property type="entry name" value="Porin_4"/>
    <property type="match status" value="1"/>
</dbReference>
<dbReference type="Proteomes" id="UP000831607">
    <property type="component" value="Chromosome"/>
</dbReference>
<keyword evidence="7" id="KW-0406">Ion transport</keyword>
<evidence type="ECO:0000259" key="11">
    <source>
        <dbReference type="Pfam" id="PF13609"/>
    </source>
</evidence>
<accession>A0ABY4AJ00</accession>
<evidence type="ECO:0000256" key="3">
    <source>
        <dbReference type="ARBA" id="ARBA00022448"/>
    </source>
</evidence>
<keyword evidence="10" id="KW-0998">Cell outer membrane</keyword>
<dbReference type="InterPro" id="IPR023614">
    <property type="entry name" value="Porin_dom_sf"/>
</dbReference>
<gene>
    <name evidence="12" type="ORF">DHf2319_12670</name>
</gene>
<name>A0ABY4AJ00_9BURK</name>
<evidence type="ECO:0000256" key="10">
    <source>
        <dbReference type="ARBA" id="ARBA00023237"/>
    </source>
</evidence>
<keyword evidence="8" id="KW-0626">Porin</keyword>
<dbReference type="Gene3D" id="2.40.160.10">
    <property type="entry name" value="Porin"/>
    <property type="match status" value="1"/>
</dbReference>
<dbReference type="CDD" id="cd00342">
    <property type="entry name" value="gram_neg_porins"/>
    <property type="match status" value="1"/>
</dbReference>
<dbReference type="EMBL" id="CP063982">
    <property type="protein sequence ID" value="UOD50267.1"/>
    <property type="molecule type" value="Genomic_DNA"/>
</dbReference>
<evidence type="ECO:0000256" key="7">
    <source>
        <dbReference type="ARBA" id="ARBA00023065"/>
    </source>
</evidence>
<keyword evidence="9" id="KW-0472">Membrane</keyword>
<keyword evidence="3" id="KW-0813">Transport</keyword>
<evidence type="ECO:0000256" key="8">
    <source>
        <dbReference type="ARBA" id="ARBA00023114"/>
    </source>
</evidence>
<reference evidence="12 13" key="1">
    <citation type="submission" date="2020-11" db="EMBL/GenBank/DDBJ databases">
        <title>Algicoccus daihaiensis sp.nov., isolated from Daihai Lake in Inner Mongolia.</title>
        <authorList>
            <person name="Kai J."/>
        </authorList>
    </citation>
    <scope>NUCLEOTIDE SEQUENCE [LARGE SCALE GENOMIC DNA]</scope>
    <source>
        <strain evidence="13">f23</strain>
    </source>
</reference>
<evidence type="ECO:0000256" key="6">
    <source>
        <dbReference type="ARBA" id="ARBA00022729"/>
    </source>
</evidence>
<protein>
    <submittedName>
        <fullName evidence="12">Porin</fullName>
    </submittedName>
</protein>
<evidence type="ECO:0000256" key="1">
    <source>
        <dbReference type="ARBA" id="ARBA00004571"/>
    </source>
</evidence>
<evidence type="ECO:0000256" key="2">
    <source>
        <dbReference type="ARBA" id="ARBA00011233"/>
    </source>
</evidence>
<evidence type="ECO:0000256" key="9">
    <source>
        <dbReference type="ARBA" id="ARBA00023136"/>
    </source>
</evidence>
<keyword evidence="5" id="KW-0812">Transmembrane</keyword>
<proteinExistence type="predicted"/>
<evidence type="ECO:0000256" key="4">
    <source>
        <dbReference type="ARBA" id="ARBA00022452"/>
    </source>
</evidence>
<dbReference type="InterPro" id="IPR033900">
    <property type="entry name" value="Gram_neg_porin_domain"/>
</dbReference>
<feature type="domain" description="Porin" evidence="11">
    <location>
        <begin position="4"/>
        <end position="355"/>
    </location>
</feature>
<dbReference type="PANTHER" id="PTHR34501:SF9">
    <property type="entry name" value="MAJOR OUTER MEMBRANE PROTEIN P.IA"/>
    <property type="match status" value="1"/>
</dbReference>
<organism evidence="12 13">
    <name type="scientific">Orrella daihaiensis</name>
    <dbReference type="NCBI Taxonomy" id="2782176"/>
    <lineage>
        <taxon>Bacteria</taxon>
        <taxon>Pseudomonadati</taxon>
        <taxon>Pseudomonadota</taxon>
        <taxon>Betaproteobacteria</taxon>
        <taxon>Burkholderiales</taxon>
        <taxon>Alcaligenaceae</taxon>
        <taxon>Orrella</taxon>
    </lineage>
</organism>
<comment type="subunit">
    <text evidence="2">Homotrimer.</text>
</comment>
<dbReference type="SUPFAM" id="SSF56935">
    <property type="entry name" value="Porins"/>
    <property type="match status" value="1"/>
</dbReference>
<sequence>MHTSAQLSLYGAADVGISYVRTSQNGATENRLGMDSSVLDDSMIGFKGRDRLNHDWTATFNLATEINLYNGNISYTEFFGIESTLGLTRRHWGSFKFGRQQTASTNFFTAIDPMGLSFGQANMGTSFTAINTQIYNNLAQITSDNWKGFQFSVGYSFDTGETALYEGSGTNNPIPSTNGFNTTDKMRALTSAIQYENGPLLVVASYDRAYPSKSIGSPSISGQPQPNPTTANPQAWYVGLAYTLHKVVLSAAWGRGINGAFSGSGPGNDIDGSRLASLAGDADMLFSPGFNQNAYLLGFSWAIDDRTQLMASWQMLQPTGQLASMPGVSTQQILGAALTYNLSPRTTAYVWASYGQNFEMASGAQASVIGTGIQTLF</sequence>
<dbReference type="InterPro" id="IPR050298">
    <property type="entry name" value="Gram-neg_bact_OMP"/>
</dbReference>
<evidence type="ECO:0000256" key="5">
    <source>
        <dbReference type="ARBA" id="ARBA00022692"/>
    </source>
</evidence>
<keyword evidence="4" id="KW-1134">Transmembrane beta strand</keyword>
<dbReference type="PANTHER" id="PTHR34501">
    <property type="entry name" value="PROTEIN YDDL-RELATED"/>
    <property type="match status" value="1"/>
</dbReference>
<keyword evidence="13" id="KW-1185">Reference proteome</keyword>
<evidence type="ECO:0000313" key="13">
    <source>
        <dbReference type="Proteomes" id="UP000831607"/>
    </source>
</evidence>